<feature type="transmembrane region" description="Helical" evidence="2">
    <location>
        <begin position="545"/>
        <end position="567"/>
    </location>
</feature>
<reference evidence="4" key="1">
    <citation type="submission" date="2019-10" db="EMBL/GenBank/DDBJ databases">
        <title>Draft genome sequece of Microseira wollei NIES-4236.</title>
        <authorList>
            <person name="Yamaguchi H."/>
            <person name="Suzuki S."/>
            <person name="Kawachi M."/>
        </authorList>
    </citation>
    <scope>NUCLEOTIDE SEQUENCE</scope>
    <source>
        <strain evidence="4">NIES-4236</strain>
    </source>
</reference>
<feature type="transmembrane region" description="Helical" evidence="2">
    <location>
        <begin position="573"/>
        <end position="592"/>
    </location>
</feature>
<comment type="caution">
    <text evidence="4">The sequence shown here is derived from an EMBL/GenBank/DDBJ whole genome shotgun (WGS) entry which is preliminary data.</text>
</comment>
<feature type="compositionally biased region" description="Polar residues" evidence="1">
    <location>
        <begin position="78"/>
        <end position="103"/>
    </location>
</feature>
<feature type="compositionally biased region" description="Polar residues" evidence="1">
    <location>
        <begin position="1"/>
        <end position="22"/>
    </location>
</feature>
<gene>
    <name evidence="4" type="ORF">MiSe_75310</name>
</gene>
<evidence type="ECO:0000256" key="1">
    <source>
        <dbReference type="SAM" id="MobiDB-lite"/>
    </source>
</evidence>
<evidence type="ECO:0000259" key="3">
    <source>
        <dbReference type="Pfam" id="PF13699"/>
    </source>
</evidence>
<feature type="region of interest" description="Disordered" evidence="1">
    <location>
        <begin position="1"/>
        <end position="34"/>
    </location>
</feature>
<feature type="region of interest" description="Disordered" evidence="1">
    <location>
        <begin position="133"/>
        <end position="221"/>
    </location>
</feature>
<feature type="domain" description="eCIS core" evidence="3">
    <location>
        <begin position="218"/>
        <end position="291"/>
    </location>
</feature>
<accession>A0AAV3XJ80</accession>
<keyword evidence="2" id="KW-0812">Transmembrane</keyword>
<feature type="compositionally biased region" description="Polar residues" evidence="1">
    <location>
        <begin position="135"/>
        <end position="156"/>
    </location>
</feature>
<feature type="region of interest" description="Disordered" evidence="1">
    <location>
        <begin position="66"/>
        <end position="113"/>
    </location>
</feature>
<keyword evidence="2" id="KW-0472">Membrane</keyword>
<protein>
    <recommendedName>
        <fullName evidence="3">eCIS core domain-containing protein</fullName>
    </recommendedName>
</protein>
<organism evidence="4 5">
    <name type="scientific">Microseira wollei NIES-4236</name>
    <dbReference type="NCBI Taxonomy" id="2530354"/>
    <lineage>
        <taxon>Bacteria</taxon>
        <taxon>Bacillati</taxon>
        <taxon>Cyanobacteriota</taxon>
        <taxon>Cyanophyceae</taxon>
        <taxon>Oscillatoriophycideae</taxon>
        <taxon>Aerosakkonematales</taxon>
        <taxon>Aerosakkonemataceae</taxon>
        <taxon>Microseira</taxon>
    </lineage>
</organism>
<keyword evidence="2" id="KW-1133">Transmembrane helix</keyword>
<dbReference type="EMBL" id="BLAY01000178">
    <property type="protein sequence ID" value="GET42713.1"/>
    <property type="molecule type" value="Genomic_DNA"/>
</dbReference>
<name>A0AAV3XJ80_9CYAN</name>
<dbReference type="Proteomes" id="UP001050975">
    <property type="component" value="Unassembled WGS sequence"/>
</dbReference>
<evidence type="ECO:0000313" key="4">
    <source>
        <dbReference type="EMBL" id="GET42713.1"/>
    </source>
</evidence>
<evidence type="ECO:0000256" key="2">
    <source>
        <dbReference type="SAM" id="Phobius"/>
    </source>
</evidence>
<feature type="compositionally biased region" description="Polar residues" evidence="1">
    <location>
        <begin position="200"/>
        <end position="220"/>
    </location>
</feature>
<dbReference type="Pfam" id="PF13699">
    <property type="entry name" value="eCIS_core"/>
    <property type="match status" value="1"/>
</dbReference>
<dbReference type="InterPro" id="IPR025295">
    <property type="entry name" value="eCIS_core_dom"/>
</dbReference>
<keyword evidence="5" id="KW-1185">Reference proteome</keyword>
<feature type="transmembrane region" description="Helical" evidence="2">
    <location>
        <begin position="613"/>
        <end position="636"/>
    </location>
</feature>
<evidence type="ECO:0000313" key="5">
    <source>
        <dbReference type="Proteomes" id="UP001050975"/>
    </source>
</evidence>
<proteinExistence type="predicted"/>
<dbReference type="AlphaFoldDB" id="A0AAV3XJ80"/>
<sequence length="1251" mass="135142">MSFDRVNQSSSSTPAQRENSALSPERGLDLPSVSFSPQAIATRKSMTTAQWLQSAPILKTIQTLENEEATKSGEQEEQNASTIQTQSLEQPDSHENQQIQTKLTVGKPGDPYELEADSMAAKVMAMPDEALEQPIQRSSPQEEPIQTNSITSVESSLNEESDQSIQRSSQEEDAVQTKAESPVVFASGSEETENIRKSHNNTQSLETRLANSKSGGNPMSSDVRAFMEPRFGADFSDVKVHTDSNAVQMNRDLGAKAFAHGSDIYYGAGNSPAKDELTAHELTHTIQQTGKEKLNHHVPLKLKRAPGEKLLQTKTLPDNTQEASSQQPKAAKNAGAIARMGYLVEAAKQMPDHFMGQLSSEVMGMDMSQPLPFERTAADCACETKALAKGGDETAALLNKTEYTENDIAVDSVAPFDVEPKLIDSLNLNNGSEVEFGVSNDAANSMEAIKAELVGGQPKNGKTTETAGSCCDDEQSTEAKLQELMAQKVVFGGETQKQGQPAQTGDIPDSMKTIGPLTVGQRARYMAHQMVQGVKQWFSANWPKLLAGAAAALTAFIGLNILTGGAITAALPALMQVIGVVMGGVALANIAGHIRDYLSQGWEGEIPGAAKSLARGLAAGAVELVFALLFNAGAVIKALKGGFKGTAKAVKGAVKDGARTTAKSIQELGEIGIKGGKTALKNGKIILSGVKGGFAKGAKSIDELAGRLVNKLRFKKFKIRREGGRIQLWGEINPWILLADGTIEEVSFKGQGRKQIGDRIEHNGQEAIVVGIGNEESAIVKQLQQELAEFRNATYNAFGTKGLRNLATRAKKLPKTPQDWIQWAEENPNKVKGLNVQGIVQEYGDAYPEAVNKFLAGWFSGKYTRKLSDSGHVGDLSSLGIPKDVLENIANDSELKELALMLRPSNPAHATGTRQITLPKPGTATIEVPSGTSMRIKDIAKNAGPSPNQKTGFLEVNIKIDGEYKTFAFVEDNNGAIRLLPSEQATGLKPANLDQLKNNTDLIPLPEGNVTTSISSMYTPPVSTGLGDPDRGLVGTSLYAKNGQEVKYLAVSPDQGKTYYLEEAKKLFDKQGNLRTDLNVMVVGSDIDLLAVLSRNGELNNIADVNELASKHPEMFNALLEAFSTNRKNVNPLTKEGATFQFPSAASDIQHGPQVPFLADKLAQKATFIRGIKPEELKQMSRHKIQQYISQYRIEVGEESFRKEVEKMLGISDARTVLTIKGKNYTVPLRDVPMLYKLLGHEFPVQAYLPL</sequence>